<reference evidence="1" key="1">
    <citation type="submission" date="2014-12" db="EMBL/GenBank/DDBJ databases">
        <title>Insight into the proteome of Arion vulgaris.</title>
        <authorList>
            <person name="Aradska J."/>
            <person name="Bulat T."/>
            <person name="Smidak R."/>
            <person name="Sarate P."/>
            <person name="Gangsoo J."/>
            <person name="Sialana F."/>
            <person name="Bilban M."/>
            <person name="Lubec G."/>
        </authorList>
    </citation>
    <scope>NUCLEOTIDE SEQUENCE</scope>
    <source>
        <tissue evidence="1">Skin</tissue>
    </source>
</reference>
<dbReference type="AlphaFoldDB" id="A0A0B6YE03"/>
<accession>A0A0B6YE03</accession>
<proteinExistence type="predicted"/>
<evidence type="ECO:0000313" key="1">
    <source>
        <dbReference type="EMBL" id="CEK54016.1"/>
    </source>
</evidence>
<dbReference type="EMBL" id="HACG01007151">
    <property type="protein sequence ID" value="CEK54016.1"/>
    <property type="molecule type" value="Transcribed_RNA"/>
</dbReference>
<gene>
    <name evidence="1" type="primary">ORF21768</name>
</gene>
<protein>
    <submittedName>
        <fullName evidence="1">Uncharacterized protein</fullName>
    </submittedName>
</protein>
<sequence length="80" mass="9062">RWPLDAQDQHKVDDPIKDISLKWSQELLQRDYIVTNGTGANSSISNHVGVNVLSLNDGSVFLKPQEKRPFETSNQQDTQI</sequence>
<feature type="non-terminal residue" evidence="1">
    <location>
        <position position="80"/>
    </location>
</feature>
<name>A0A0B6YE03_9EUPU</name>
<organism evidence="1">
    <name type="scientific">Arion vulgaris</name>
    <dbReference type="NCBI Taxonomy" id="1028688"/>
    <lineage>
        <taxon>Eukaryota</taxon>
        <taxon>Metazoa</taxon>
        <taxon>Spiralia</taxon>
        <taxon>Lophotrochozoa</taxon>
        <taxon>Mollusca</taxon>
        <taxon>Gastropoda</taxon>
        <taxon>Heterobranchia</taxon>
        <taxon>Euthyneura</taxon>
        <taxon>Panpulmonata</taxon>
        <taxon>Eupulmonata</taxon>
        <taxon>Stylommatophora</taxon>
        <taxon>Helicina</taxon>
        <taxon>Arionoidea</taxon>
        <taxon>Arionidae</taxon>
        <taxon>Arion</taxon>
    </lineage>
</organism>
<feature type="non-terminal residue" evidence="1">
    <location>
        <position position="1"/>
    </location>
</feature>